<evidence type="ECO:0008006" key="3">
    <source>
        <dbReference type="Google" id="ProtNLM"/>
    </source>
</evidence>
<accession>A0A3L9ZLA9</accession>
<reference evidence="1 2" key="1">
    <citation type="submission" date="2018-10" db="EMBL/GenBank/DDBJ databases">
        <title>Genomic Encyclopedia of Archaeal and Bacterial Type Strains, Phase II (KMG-II): from individual species to whole genera.</title>
        <authorList>
            <person name="Goeker M."/>
        </authorList>
    </citation>
    <scope>NUCLEOTIDE SEQUENCE [LARGE SCALE GENOMIC DNA]</scope>
    <source>
        <strain evidence="1 2">DSM 19727</strain>
    </source>
</reference>
<sequence>MKKLFLYLLFIGLLTNNLQGQAKQRKVLLQQIAALRIYTDYAQKGYSVVKNGLTTIGDFKRGEFNLHSNYFSSLKTVNPKIKNYFKVADIIALQLKIIHSSRFIIKQVQGDDLFHGDEIAYIKRVVDRLIKNCEANMEELLTIVMDGQVEMKEEERIKRIDALYLNMLENYSFGESFNKQTKLLALSRAKEKKDLKTSRNMHGINSNFQ</sequence>
<name>A0A3L9ZLA9_9FLAO</name>
<evidence type="ECO:0000313" key="2">
    <source>
        <dbReference type="Proteomes" id="UP000280368"/>
    </source>
</evidence>
<gene>
    <name evidence="1" type="ORF">BC961_2627</name>
</gene>
<keyword evidence="2" id="KW-1185">Reference proteome</keyword>
<dbReference type="RefSeq" id="WP_121926212.1">
    <property type="nucleotide sequence ID" value="NZ_CBCSGA010000010.1"/>
</dbReference>
<dbReference type="Proteomes" id="UP000280368">
    <property type="component" value="Unassembled WGS sequence"/>
</dbReference>
<dbReference type="AlphaFoldDB" id="A0A3L9ZLA9"/>
<dbReference type="OrthoDB" id="673795at2"/>
<dbReference type="EMBL" id="REFH01000011">
    <property type="protein sequence ID" value="RMA73030.1"/>
    <property type="molecule type" value="Genomic_DNA"/>
</dbReference>
<proteinExistence type="predicted"/>
<protein>
    <recommendedName>
        <fullName evidence="3">TerB family tellurite resistance protein</fullName>
    </recommendedName>
</protein>
<comment type="caution">
    <text evidence="1">The sequence shown here is derived from an EMBL/GenBank/DDBJ whole genome shotgun (WGS) entry which is preliminary data.</text>
</comment>
<evidence type="ECO:0000313" key="1">
    <source>
        <dbReference type="EMBL" id="RMA73030.1"/>
    </source>
</evidence>
<organism evidence="1 2">
    <name type="scientific">Flavobacterium weaverense</name>
    <dbReference type="NCBI Taxonomy" id="271156"/>
    <lineage>
        <taxon>Bacteria</taxon>
        <taxon>Pseudomonadati</taxon>
        <taxon>Bacteroidota</taxon>
        <taxon>Flavobacteriia</taxon>
        <taxon>Flavobacteriales</taxon>
        <taxon>Flavobacteriaceae</taxon>
        <taxon>Flavobacterium</taxon>
    </lineage>
</organism>